<evidence type="ECO:0000256" key="1">
    <source>
        <dbReference type="SAM" id="MobiDB-lite"/>
    </source>
</evidence>
<name>A0A0E9TEU8_ANGAN</name>
<dbReference type="AlphaFoldDB" id="A0A0E9TEU8"/>
<sequence>MGLRSGLCAGHPSSSTSFLTKPKPCHAETGEGLPKTVGEAQNHLECDCMLQH</sequence>
<protein>
    <submittedName>
        <fullName evidence="2">Uncharacterized protein</fullName>
    </submittedName>
</protein>
<feature type="region of interest" description="Disordered" evidence="1">
    <location>
        <begin position="1"/>
        <end position="25"/>
    </location>
</feature>
<accession>A0A0E9TEU8</accession>
<proteinExistence type="predicted"/>
<reference evidence="2" key="1">
    <citation type="submission" date="2014-11" db="EMBL/GenBank/DDBJ databases">
        <authorList>
            <person name="Amaro Gonzalez C."/>
        </authorList>
    </citation>
    <scope>NUCLEOTIDE SEQUENCE</scope>
</reference>
<organism evidence="2">
    <name type="scientific">Anguilla anguilla</name>
    <name type="common">European freshwater eel</name>
    <name type="synonym">Muraena anguilla</name>
    <dbReference type="NCBI Taxonomy" id="7936"/>
    <lineage>
        <taxon>Eukaryota</taxon>
        <taxon>Metazoa</taxon>
        <taxon>Chordata</taxon>
        <taxon>Craniata</taxon>
        <taxon>Vertebrata</taxon>
        <taxon>Euteleostomi</taxon>
        <taxon>Actinopterygii</taxon>
        <taxon>Neopterygii</taxon>
        <taxon>Teleostei</taxon>
        <taxon>Anguilliformes</taxon>
        <taxon>Anguillidae</taxon>
        <taxon>Anguilla</taxon>
    </lineage>
</organism>
<evidence type="ECO:0000313" key="2">
    <source>
        <dbReference type="EMBL" id="JAH51972.1"/>
    </source>
</evidence>
<dbReference type="EMBL" id="GBXM01056605">
    <property type="protein sequence ID" value="JAH51972.1"/>
    <property type="molecule type" value="Transcribed_RNA"/>
</dbReference>
<reference evidence="2" key="2">
    <citation type="journal article" date="2015" name="Fish Shellfish Immunol.">
        <title>Early steps in the European eel (Anguilla anguilla)-Vibrio vulnificus interaction in the gills: Role of the RtxA13 toxin.</title>
        <authorList>
            <person name="Callol A."/>
            <person name="Pajuelo D."/>
            <person name="Ebbesson L."/>
            <person name="Teles M."/>
            <person name="MacKenzie S."/>
            <person name="Amaro C."/>
        </authorList>
    </citation>
    <scope>NUCLEOTIDE SEQUENCE</scope>
</reference>